<dbReference type="Proteomes" id="UP000095283">
    <property type="component" value="Unplaced"/>
</dbReference>
<evidence type="ECO:0000256" key="1">
    <source>
        <dbReference type="SAM" id="Phobius"/>
    </source>
</evidence>
<keyword evidence="1" id="KW-0812">Transmembrane</keyword>
<dbReference type="GO" id="GO:0000209">
    <property type="term" value="P:protein polyubiquitination"/>
    <property type="evidence" value="ECO:0007669"/>
    <property type="project" value="TreeGrafter"/>
</dbReference>
<dbReference type="AlphaFoldDB" id="A0A1I7WDV7"/>
<dbReference type="GO" id="GO:0090263">
    <property type="term" value="P:positive regulation of canonical Wnt signaling pathway"/>
    <property type="evidence" value="ECO:0007669"/>
    <property type="project" value="TreeGrafter"/>
</dbReference>
<proteinExistence type="predicted"/>
<dbReference type="WBParaSite" id="Hba_03080">
    <property type="protein sequence ID" value="Hba_03080"/>
    <property type="gene ID" value="Hba_03080"/>
</dbReference>
<keyword evidence="1" id="KW-1133">Transmembrane helix</keyword>
<name>A0A1I7WDV7_HETBA</name>
<dbReference type="GO" id="GO:0034450">
    <property type="term" value="F:ubiquitin-ubiquitin ligase activity"/>
    <property type="evidence" value="ECO:0007669"/>
    <property type="project" value="TreeGrafter"/>
</dbReference>
<organism evidence="2 3">
    <name type="scientific">Heterorhabditis bacteriophora</name>
    <name type="common">Entomopathogenic nematode worm</name>
    <dbReference type="NCBI Taxonomy" id="37862"/>
    <lineage>
        <taxon>Eukaryota</taxon>
        <taxon>Metazoa</taxon>
        <taxon>Ecdysozoa</taxon>
        <taxon>Nematoda</taxon>
        <taxon>Chromadorea</taxon>
        <taxon>Rhabditida</taxon>
        <taxon>Rhabditina</taxon>
        <taxon>Rhabditomorpha</taxon>
        <taxon>Strongyloidea</taxon>
        <taxon>Heterorhabditidae</taxon>
        <taxon>Heterorhabditis</taxon>
    </lineage>
</organism>
<evidence type="ECO:0000313" key="2">
    <source>
        <dbReference type="Proteomes" id="UP000095283"/>
    </source>
</evidence>
<reference evidence="3" key="1">
    <citation type="submission" date="2016-11" db="UniProtKB">
        <authorList>
            <consortium name="WormBaseParasite"/>
        </authorList>
    </citation>
    <scope>IDENTIFICATION</scope>
</reference>
<dbReference type="GO" id="GO:0005737">
    <property type="term" value="C:cytoplasm"/>
    <property type="evidence" value="ECO:0007669"/>
    <property type="project" value="TreeGrafter"/>
</dbReference>
<sequence length="466" mass="52213">MAAIIQNTRNIEKKSPNWLTMDNIYDHQKILTLISTIHIILSANIYEPHIWFTTNIFDKLNSINFNRSYLYFVIIHSIVEEDIYKHMDDSSQCLFISHPLGNGPEQDLAENKIGVHNIVDCVIGPNQVGFLLKDGGVVRVGYETRSGPSQADVRVSSAPVPPSSSAVQSAAAAVAASRNASAKFRRVMLSTSSGPISMLMRQSIIYSVEMMTKVCYNILKVNKIFNNNIMQLRSSQKLYVVTEKEKKAKENGGVIYSSCLMPFIMCLLLKFVMFCFVLEIYAILFDSHQDSILLLRDGNGALLPLIRDALMGFREPLTLHQPPIKHVSLAVHPVSSSATNKNLIEKISLFTLERVSTCHRTCYCFSFFSGWICQITISYANCVVKVWPFLLIYGSKYKNLCLIIIDYSVTSHFATAAKRLFLVTPTYNLLASAAVGCMQGALMAVLPEYCLSIERNRFALPQLGFL</sequence>
<accession>A0A1I7WDV7</accession>
<protein>
    <submittedName>
        <fullName evidence="3">Battenin</fullName>
    </submittedName>
</protein>
<keyword evidence="2" id="KW-1185">Reference proteome</keyword>
<keyword evidence="1" id="KW-0472">Membrane</keyword>
<evidence type="ECO:0000313" key="3">
    <source>
        <dbReference type="WBParaSite" id="Hba_03080"/>
    </source>
</evidence>
<dbReference type="PANTHER" id="PTHR46276">
    <property type="entry name" value="E3 UBIQUITIN-PROTEIN LIGASE UBR5"/>
    <property type="match status" value="1"/>
</dbReference>
<feature type="transmembrane region" description="Helical" evidence="1">
    <location>
        <begin position="260"/>
        <end position="284"/>
    </location>
</feature>
<dbReference type="GO" id="GO:0005634">
    <property type="term" value="C:nucleus"/>
    <property type="evidence" value="ECO:0007669"/>
    <property type="project" value="TreeGrafter"/>
</dbReference>
<dbReference type="PANTHER" id="PTHR46276:SF1">
    <property type="entry name" value="E3 UBIQUITIN-PROTEIN LIGASE UBR5"/>
    <property type="match status" value="1"/>
</dbReference>